<feature type="non-terminal residue" evidence="2">
    <location>
        <position position="78"/>
    </location>
</feature>
<gene>
    <name evidence="2" type="ORF">KI387_036707</name>
</gene>
<dbReference type="Proteomes" id="UP000824469">
    <property type="component" value="Unassembled WGS sequence"/>
</dbReference>
<sequence length="78" mass="8866">MLEGYFNQEQGVLQEAEEEEKPALNPIEEEQMDEIKSVFTTAEEGSIIDTFLFSFEGADLIDESIMEVNKTSPNCEQE</sequence>
<accession>A0AA38KUB3</accession>
<comment type="caution">
    <text evidence="2">The sequence shown here is derived from an EMBL/GenBank/DDBJ whole genome shotgun (WGS) entry which is preliminary data.</text>
</comment>
<keyword evidence="3" id="KW-1185">Reference proteome</keyword>
<organism evidence="2 3">
    <name type="scientific">Taxus chinensis</name>
    <name type="common">Chinese yew</name>
    <name type="synonym">Taxus wallichiana var. chinensis</name>
    <dbReference type="NCBI Taxonomy" id="29808"/>
    <lineage>
        <taxon>Eukaryota</taxon>
        <taxon>Viridiplantae</taxon>
        <taxon>Streptophyta</taxon>
        <taxon>Embryophyta</taxon>
        <taxon>Tracheophyta</taxon>
        <taxon>Spermatophyta</taxon>
        <taxon>Pinopsida</taxon>
        <taxon>Pinidae</taxon>
        <taxon>Conifers II</taxon>
        <taxon>Cupressales</taxon>
        <taxon>Taxaceae</taxon>
        <taxon>Taxus</taxon>
    </lineage>
</organism>
<evidence type="ECO:0000313" key="3">
    <source>
        <dbReference type="Proteomes" id="UP000824469"/>
    </source>
</evidence>
<dbReference type="AlphaFoldDB" id="A0AA38KUB3"/>
<proteinExistence type="predicted"/>
<dbReference type="EMBL" id="JAHRHJ020000007">
    <property type="protein sequence ID" value="KAH9308796.1"/>
    <property type="molecule type" value="Genomic_DNA"/>
</dbReference>
<reference evidence="2 3" key="1">
    <citation type="journal article" date="2021" name="Nat. Plants">
        <title>The Taxus genome provides insights into paclitaxel biosynthesis.</title>
        <authorList>
            <person name="Xiong X."/>
            <person name="Gou J."/>
            <person name="Liao Q."/>
            <person name="Li Y."/>
            <person name="Zhou Q."/>
            <person name="Bi G."/>
            <person name="Li C."/>
            <person name="Du R."/>
            <person name="Wang X."/>
            <person name="Sun T."/>
            <person name="Guo L."/>
            <person name="Liang H."/>
            <person name="Lu P."/>
            <person name="Wu Y."/>
            <person name="Zhang Z."/>
            <person name="Ro D.K."/>
            <person name="Shang Y."/>
            <person name="Huang S."/>
            <person name="Yan J."/>
        </authorList>
    </citation>
    <scope>NUCLEOTIDE SEQUENCE [LARGE SCALE GENOMIC DNA]</scope>
    <source>
        <strain evidence="2">Ta-2019</strain>
    </source>
</reference>
<name>A0AA38KUB3_TAXCH</name>
<evidence type="ECO:0000256" key="1">
    <source>
        <dbReference type="SAM" id="MobiDB-lite"/>
    </source>
</evidence>
<evidence type="ECO:0000313" key="2">
    <source>
        <dbReference type="EMBL" id="KAH9308796.1"/>
    </source>
</evidence>
<feature type="region of interest" description="Disordered" evidence="1">
    <location>
        <begin position="1"/>
        <end position="30"/>
    </location>
</feature>
<protein>
    <submittedName>
        <fullName evidence="2">Uncharacterized protein</fullName>
    </submittedName>
</protein>